<dbReference type="Pfam" id="PF11116">
    <property type="entry name" value="DUF2624"/>
    <property type="match status" value="1"/>
</dbReference>
<evidence type="ECO:0000313" key="2">
    <source>
        <dbReference type="Proteomes" id="UP001596505"/>
    </source>
</evidence>
<sequence>MIRQFVNQKINHITPQELLQLSQQYGFDLSRTQAEKISKLLRGKNIDIFNDRDRHQVLQNVSQNIDANLATEINRMFNEFM</sequence>
<protein>
    <submittedName>
        <fullName evidence="1">DUF2624 family protein</fullName>
    </submittedName>
</protein>
<dbReference type="Proteomes" id="UP001596505">
    <property type="component" value="Unassembled WGS sequence"/>
</dbReference>
<organism evidence="1 2">
    <name type="scientific">Scopulibacillus cellulosilyticus</name>
    <dbReference type="NCBI Taxonomy" id="2665665"/>
    <lineage>
        <taxon>Bacteria</taxon>
        <taxon>Bacillati</taxon>
        <taxon>Bacillota</taxon>
        <taxon>Bacilli</taxon>
        <taxon>Bacillales</taxon>
        <taxon>Sporolactobacillaceae</taxon>
        <taxon>Scopulibacillus</taxon>
    </lineage>
</organism>
<evidence type="ECO:0000313" key="1">
    <source>
        <dbReference type="EMBL" id="MFC7393327.1"/>
    </source>
</evidence>
<reference evidence="2" key="1">
    <citation type="journal article" date="2019" name="Int. J. Syst. Evol. Microbiol.">
        <title>The Global Catalogue of Microorganisms (GCM) 10K type strain sequencing project: providing services to taxonomists for standard genome sequencing and annotation.</title>
        <authorList>
            <consortium name="The Broad Institute Genomics Platform"/>
            <consortium name="The Broad Institute Genome Sequencing Center for Infectious Disease"/>
            <person name="Wu L."/>
            <person name="Ma J."/>
        </authorList>
    </citation>
    <scope>NUCLEOTIDE SEQUENCE [LARGE SCALE GENOMIC DNA]</scope>
    <source>
        <strain evidence="2">CGMCC 1.16305</strain>
    </source>
</reference>
<name>A0ABW2PVE5_9BACL</name>
<dbReference type="RefSeq" id="WP_380965832.1">
    <property type="nucleotide sequence ID" value="NZ_JBHTCO010000011.1"/>
</dbReference>
<dbReference type="InterPro" id="IPR020277">
    <property type="entry name" value="DUF2624"/>
</dbReference>
<keyword evidence="2" id="KW-1185">Reference proteome</keyword>
<gene>
    <name evidence="1" type="ORF">ACFQRG_10150</name>
</gene>
<dbReference type="EMBL" id="JBHTCO010000011">
    <property type="protein sequence ID" value="MFC7393327.1"/>
    <property type="molecule type" value="Genomic_DNA"/>
</dbReference>
<comment type="caution">
    <text evidence="1">The sequence shown here is derived from an EMBL/GenBank/DDBJ whole genome shotgun (WGS) entry which is preliminary data.</text>
</comment>
<proteinExistence type="predicted"/>
<accession>A0ABW2PVE5</accession>